<evidence type="ECO:0000313" key="2">
    <source>
        <dbReference type="EMBL" id="KAF3513690.1"/>
    </source>
</evidence>
<protein>
    <submittedName>
        <fullName evidence="2">Uncharacterized protein</fullName>
    </submittedName>
</protein>
<feature type="region of interest" description="Disordered" evidence="1">
    <location>
        <begin position="1"/>
        <end position="40"/>
    </location>
</feature>
<accession>A0A8S9PEY5</accession>
<dbReference type="AlphaFoldDB" id="A0A8S9PEY5"/>
<name>A0A8S9PEY5_BRACR</name>
<proteinExistence type="predicted"/>
<comment type="caution">
    <text evidence="2">The sequence shown here is derived from an EMBL/GenBank/DDBJ whole genome shotgun (WGS) entry which is preliminary data.</text>
</comment>
<dbReference type="Proteomes" id="UP000712600">
    <property type="component" value="Unassembled WGS sequence"/>
</dbReference>
<sequence>MEPKGNSPVSSDRKTNKKTVASSATAKPHGKSTASSAIVMKPNSKTAVSSAIPKKPKAATALSSAHGDQVMFFRDVSLGPHEAELRFCLIHFWEARNPNTKTLIRQEMLLIDEEVDYCIYWKRISKANE</sequence>
<evidence type="ECO:0000313" key="3">
    <source>
        <dbReference type="Proteomes" id="UP000712600"/>
    </source>
</evidence>
<reference evidence="2" key="1">
    <citation type="submission" date="2019-12" db="EMBL/GenBank/DDBJ databases">
        <title>Genome sequencing and annotation of Brassica cretica.</title>
        <authorList>
            <person name="Studholme D.J."/>
            <person name="Sarris P."/>
        </authorList>
    </citation>
    <scope>NUCLEOTIDE SEQUENCE</scope>
    <source>
        <strain evidence="2">PFS-109/04</strain>
        <tissue evidence="2">Leaf</tissue>
    </source>
</reference>
<organism evidence="2 3">
    <name type="scientific">Brassica cretica</name>
    <name type="common">Mustard</name>
    <dbReference type="NCBI Taxonomy" id="69181"/>
    <lineage>
        <taxon>Eukaryota</taxon>
        <taxon>Viridiplantae</taxon>
        <taxon>Streptophyta</taxon>
        <taxon>Embryophyta</taxon>
        <taxon>Tracheophyta</taxon>
        <taxon>Spermatophyta</taxon>
        <taxon>Magnoliopsida</taxon>
        <taxon>eudicotyledons</taxon>
        <taxon>Gunneridae</taxon>
        <taxon>Pentapetalae</taxon>
        <taxon>rosids</taxon>
        <taxon>malvids</taxon>
        <taxon>Brassicales</taxon>
        <taxon>Brassicaceae</taxon>
        <taxon>Brassiceae</taxon>
        <taxon>Brassica</taxon>
    </lineage>
</organism>
<gene>
    <name evidence="2" type="ORF">F2Q69_00000006</name>
</gene>
<evidence type="ECO:0000256" key="1">
    <source>
        <dbReference type="SAM" id="MobiDB-lite"/>
    </source>
</evidence>
<dbReference type="EMBL" id="QGKX02001521">
    <property type="protein sequence ID" value="KAF3513690.1"/>
    <property type="molecule type" value="Genomic_DNA"/>
</dbReference>